<dbReference type="InterPro" id="IPR051450">
    <property type="entry name" value="Gfo/Idh/MocA_Oxidoreductases"/>
</dbReference>
<dbReference type="SUPFAM" id="SSF55347">
    <property type="entry name" value="Glyceraldehyde-3-phosphate dehydrogenase-like, C-terminal domain"/>
    <property type="match status" value="1"/>
</dbReference>
<dbReference type="SUPFAM" id="SSF51735">
    <property type="entry name" value="NAD(P)-binding Rossmann-fold domains"/>
    <property type="match status" value="1"/>
</dbReference>
<evidence type="ECO:0000259" key="1">
    <source>
        <dbReference type="Pfam" id="PF01408"/>
    </source>
</evidence>
<dbReference type="EMBL" id="UINC01184840">
    <property type="protein sequence ID" value="SVD96249.1"/>
    <property type="molecule type" value="Genomic_DNA"/>
</dbReference>
<organism evidence="3">
    <name type="scientific">marine metagenome</name>
    <dbReference type="NCBI Taxonomy" id="408172"/>
    <lineage>
        <taxon>unclassified sequences</taxon>
        <taxon>metagenomes</taxon>
        <taxon>ecological metagenomes</taxon>
    </lineage>
</organism>
<dbReference type="Gene3D" id="3.40.50.720">
    <property type="entry name" value="NAD(P)-binding Rossmann-like Domain"/>
    <property type="match status" value="1"/>
</dbReference>
<accession>A0A382ZLY7</accession>
<feature type="non-terminal residue" evidence="3">
    <location>
        <position position="220"/>
    </location>
</feature>
<sequence>MVGVGVVGAGYWGPNLIRNFAAISEAQMVAVADRDRGRLKHIGAQFPGVELVEGLDDLLSDERIQGIALATPADSHFPLAKRVLEAGKGVFVEKPLARSVAECEELIDLAEAKGQVLMVGHTFEYNAAVQYVEDCIDRQELGEVYYIYSQRLNLGVVRRDVNALWNLAPHDISIALRWLKQMPVKVDARGYTYLQEGVEDVVYLNMQFADGVAVHIHVSW</sequence>
<dbReference type="GO" id="GO:0000166">
    <property type="term" value="F:nucleotide binding"/>
    <property type="evidence" value="ECO:0007669"/>
    <property type="project" value="InterPro"/>
</dbReference>
<feature type="domain" description="GFO/IDH/MocA-like oxidoreductase" evidence="2">
    <location>
        <begin position="130"/>
        <end position="220"/>
    </location>
</feature>
<dbReference type="Gene3D" id="3.30.360.10">
    <property type="entry name" value="Dihydrodipicolinate Reductase, domain 2"/>
    <property type="match status" value="1"/>
</dbReference>
<evidence type="ECO:0000313" key="3">
    <source>
        <dbReference type="EMBL" id="SVD96249.1"/>
    </source>
</evidence>
<dbReference type="InterPro" id="IPR055170">
    <property type="entry name" value="GFO_IDH_MocA-like_dom"/>
</dbReference>
<proteinExistence type="predicted"/>
<dbReference type="Pfam" id="PF22725">
    <property type="entry name" value="GFO_IDH_MocA_C3"/>
    <property type="match status" value="1"/>
</dbReference>
<dbReference type="AlphaFoldDB" id="A0A382ZLY7"/>
<dbReference type="PANTHER" id="PTHR43377">
    <property type="entry name" value="BILIVERDIN REDUCTASE A"/>
    <property type="match status" value="1"/>
</dbReference>
<gene>
    <name evidence="3" type="ORF">METZ01_LOCUS449103</name>
</gene>
<dbReference type="Pfam" id="PF01408">
    <property type="entry name" value="GFO_IDH_MocA"/>
    <property type="match status" value="1"/>
</dbReference>
<feature type="domain" description="Gfo/Idh/MocA-like oxidoreductase N-terminal" evidence="1">
    <location>
        <begin position="3"/>
        <end position="121"/>
    </location>
</feature>
<evidence type="ECO:0000259" key="2">
    <source>
        <dbReference type="Pfam" id="PF22725"/>
    </source>
</evidence>
<reference evidence="3" key="1">
    <citation type="submission" date="2018-05" db="EMBL/GenBank/DDBJ databases">
        <authorList>
            <person name="Lanie J.A."/>
            <person name="Ng W.-L."/>
            <person name="Kazmierczak K.M."/>
            <person name="Andrzejewski T.M."/>
            <person name="Davidsen T.M."/>
            <person name="Wayne K.J."/>
            <person name="Tettelin H."/>
            <person name="Glass J.I."/>
            <person name="Rusch D."/>
            <person name="Podicherti R."/>
            <person name="Tsui H.-C.T."/>
            <person name="Winkler M.E."/>
        </authorList>
    </citation>
    <scope>NUCLEOTIDE SEQUENCE</scope>
</reference>
<name>A0A382ZLY7_9ZZZZ</name>
<dbReference type="InterPro" id="IPR000683">
    <property type="entry name" value="Gfo/Idh/MocA-like_OxRdtase_N"/>
</dbReference>
<protein>
    <submittedName>
        <fullName evidence="3">Uncharacterized protein</fullName>
    </submittedName>
</protein>
<dbReference type="PANTHER" id="PTHR43377:SF6">
    <property type="entry name" value="GFO_IDH_MOCA-LIKE OXIDOREDUCTASE N-TERMINAL DOMAIN-CONTAINING PROTEIN"/>
    <property type="match status" value="1"/>
</dbReference>
<dbReference type="InterPro" id="IPR036291">
    <property type="entry name" value="NAD(P)-bd_dom_sf"/>
</dbReference>